<dbReference type="PIRSF" id="PIRSF005096">
    <property type="entry name" value="GALM"/>
    <property type="match status" value="1"/>
</dbReference>
<reference evidence="12" key="1">
    <citation type="submission" date="2020-10" db="EMBL/GenBank/DDBJ databases">
        <authorList>
            <person name="Gilroy R."/>
        </authorList>
    </citation>
    <scope>NUCLEOTIDE SEQUENCE</scope>
    <source>
        <strain evidence="12">CHK184-25365</strain>
    </source>
</reference>
<dbReference type="PROSITE" id="PS00545">
    <property type="entry name" value="ALDOSE_1_EPIMERASE"/>
    <property type="match status" value="1"/>
</dbReference>
<evidence type="ECO:0000256" key="8">
    <source>
        <dbReference type="PIRNR" id="PIRNR005096"/>
    </source>
</evidence>
<dbReference type="NCBIfam" id="NF008277">
    <property type="entry name" value="PRK11055.1"/>
    <property type="match status" value="1"/>
</dbReference>
<dbReference type="PANTHER" id="PTHR10091:SF0">
    <property type="entry name" value="GALACTOSE MUTAROTASE"/>
    <property type="match status" value="1"/>
</dbReference>
<dbReference type="InterPro" id="IPR015443">
    <property type="entry name" value="Aldose_1-epimerase"/>
</dbReference>
<dbReference type="EC" id="5.1.3.3" evidence="4 8"/>
<dbReference type="AlphaFoldDB" id="A0A9D1DDZ9"/>
<dbReference type="Gene3D" id="2.70.98.10">
    <property type="match status" value="1"/>
</dbReference>
<dbReference type="InterPro" id="IPR047215">
    <property type="entry name" value="Galactose_mutarotase-like"/>
</dbReference>
<feature type="binding site" evidence="10">
    <location>
        <position position="250"/>
    </location>
    <ligand>
        <name>beta-D-galactose</name>
        <dbReference type="ChEBI" id="CHEBI:27667"/>
    </ligand>
</feature>
<evidence type="ECO:0000256" key="7">
    <source>
        <dbReference type="ARBA" id="ARBA00023277"/>
    </source>
</evidence>
<evidence type="ECO:0000256" key="1">
    <source>
        <dbReference type="ARBA" id="ARBA00001614"/>
    </source>
</evidence>
<evidence type="ECO:0000256" key="9">
    <source>
        <dbReference type="PIRSR" id="PIRSR005096-1"/>
    </source>
</evidence>
<dbReference type="GO" id="GO:0033499">
    <property type="term" value="P:galactose catabolic process via UDP-galactose, Leloir pathway"/>
    <property type="evidence" value="ECO:0007669"/>
    <property type="project" value="TreeGrafter"/>
</dbReference>
<organism evidence="12 13">
    <name type="scientific">Candidatus Egerieicola pullicola</name>
    <dbReference type="NCBI Taxonomy" id="2840775"/>
    <lineage>
        <taxon>Bacteria</taxon>
        <taxon>Bacillati</taxon>
        <taxon>Bacillota</taxon>
        <taxon>Clostridia</taxon>
        <taxon>Eubacteriales</taxon>
        <taxon>Oscillospiraceae</taxon>
        <taxon>Oscillospiraceae incertae sedis</taxon>
        <taxon>Candidatus Egerieicola</taxon>
    </lineage>
</organism>
<dbReference type="Pfam" id="PF01263">
    <property type="entry name" value="Aldose_epim"/>
    <property type="match status" value="1"/>
</dbReference>
<dbReference type="Proteomes" id="UP000886749">
    <property type="component" value="Unassembled WGS sequence"/>
</dbReference>
<evidence type="ECO:0000256" key="3">
    <source>
        <dbReference type="ARBA" id="ARBA00006206"/>
    </source>
</evidence>
<evidence type="ECO:0000313" key="12">
    <source>
        <dbReference type="EMBL" id="HIR41085.1"/>
    </source>
</evidence>
<evidence type="ECO:0000256" key="10">
    <source>
        <dbReference type="PIRSR" id="PIRSR005096-2"/>
    </source>
</evidence>
<proteinExistence type="inferred from homology"/>
<feature type="binding site" evidence="11">
    <location>
        <begin position="179"/>
        <end position="181"/>
    </location>
    <ligand>
        <name>beta-D-galactose</name>
        <dbReference type="ChEBI" id="CHEBI:27667"/>
    </ligand>
</feature>
<dbReference type="GO" id="GO:0030246">
    <property type="term" value="F:carbohydrate binding"/>
    <property type="evidence" value="ECO:0007669"/>
    <property type="project" value="InterPro"/>
</dbReference>
<evidence type="ECO:0000313" key="13">
    <source>
        <dbReference type="Proteomes" id="UP000886749"/>
    </source>
</evidence>
<accession>A0A9D1DDZ9</accession>
<evidence type="ECO:0000256" key="2">
    <source>
        <dbReference type="ARBA" id="ARBA00005028"/>
    </source>
</evidence>
<protein>
    <recommendedName>
        <fullName evidence="5 8">Aldose 1-epimerase</fullName>
        <ecNumber evidence="4 8">5.1.3.3</ecNumber>
    </recommendedName>
</protein>
<evidence type="ECO:0000256" key="4">
    <source>
        <dbReference type="ARBA" id="ARBA00013185"/>
    </source>
</evidence>
<comment type="catalytic activity">
    <reaction evidence="1 8">
        <text>alpha-D-glucose = beta-D-glucose</text>
        <dbReference type="Rhea" id="RHEA:10264"/>
        <dbReference type="ChEBI" id="CHEBI:15903"/>
        <dbReference type="ChEBI" id="CHEBI:17925"/>
        <dbReference type="EC" id="5.1.3.3"/>
    </reaction>
</comment>
<name>A0A9D1DDZ9_9FIRM</name>
<evidence type="ECO:0000256" key="11">
    <source>
        <dbReference type="PIRSR" id="PIRSR005096-3"/>
    </source>
</evidence>
<keyword evidence="6 8" id="KW-0413">Isomerase</keyword>
<dbReference type="GO" id="GO:0006006">
    <property type="term" value="P:glucose metabolic process"/>
    <property type="evidence" value="ECO:0007669"/>
    <property type="project" value="TreeGrafter"/>
</dbReference>
<sequence length="349" mass="38155">MTKVTTRPFGSWEGRDVTLYTLDNGETSVSVMSLGATLQSICTKDKEGNTVDVLLGYDTPQEYMSHGGYLGACIGRHANRIKNASFDLNGKTYQVNKNENNNNLHGGPNGYDRRFFDVQVITLGEDQAIACKLYDEDMSAGFPGNVTVTVVYSLSADNALKLDYTASTDADTVVNLTNHAYFNLNGSGSGTIVNHKMKIYAPFYTPVDEDCCPTGEILSVKGTVFDFTDFTTIADGIDQVPDMAITGGYDHNWVLDAPAGQLNLAAETIGDKTGIRLKTYTTLPGIQFYAGNGMDECKGKNGVDHHKRDAFCLETQYFPNSTSIPFFPTPFLKAGETYHSVTVYQLCKE</sequence>
<feature type="active site" description="Proton acceptor" evidence="9">
    <location>
        <position position="314"/>
    </location>
</feature>
<gene>
    <name evidence="12" type="ORF">IAB36_04570</name>
</gene>
<dbReference type="InterPro" id="IPR018052">
    <property type="entry name" value="Ald1_epimerase_CS"/>
</dbReference>
<dbReference type="SUPFAM" id="SSF74650">
    <property type="entry name" value="Galactose mutarotase-like"/>
    <property type="match status" value="1"/>
</dbReference>
<dbReference type="InterPro" id="IPR014718">
    <property type="entry name" value="GH-type_carb-bd"/>
</dbReference>
<evidence type="ECO:0000256" key="5">
    <source>
        <dbReference type="ARBA" id="ARBA00014165"/>
    </source>
</evidence>
<dbReference type="PANTHER" id="PTHR10091">
    <property type="entry name" value="ALDOSE-1-EPIMERASE"/>
    <property type="match status" value="1"/>
</dbReference>
<keyword evidence="7 8" id="KW-0119">Carbohydrate metabolism</keyword>
<feature type="active site" description="Proton donor" evidence="9">
    <location>
        <position position="179"/>
    </location>
</feature>
<dbReference type="InterPro" id="IPR011013">
    <property type="entry name" value="Gal_mutarotase_sf_dom"/>
</dbReference>
<dbReference type="InterPro" id="IPR008183">
    <property type="entry name" value="Aldose_1/G6P_1-epimerase"/>
</dbReference>
<dbReference type="GO" id="GO:0004034">
    <property type="term" value="F:aldose 1-epimerase activity"/>
    <property type="evidence" value="ECO:0007669"/>
    <property type="project" value="UniProtKB-EC"/>
</dbReference>
<feature type="binding site" evidence="11">
    <location>
        <begin position="79"/>
        <end position="80"/>
    </location>
    <ligand>
        <name>beta-D-galactose</name>
        <dbReference type="ChEBI" id="CHEBI:27667"/>
    </ligand>
</feature>
<reference evidence="12" key="2">
    <citation type="journal article" date="2021" name="PeerJ">
        <title>Extensive microbial diversity within the chicken gut microbiome revealed by metagenomics and culture.</title>
        <authorList>
            <person name="Gilroy R."/>
            <person name="Ravi A."/>
            <person name="Getino M."/>
            <person name="Pursley I."/>
            <person name="Horton D.L."/>
            <person name="Alikhan N.F."/>
            <person name="Baker D."/>
            <person name="Gharbi K."/>
            <person name="Hall N."/>
            <person name="Watson M."/>
            <person name="Adriaenssens E.M."/>
            <person name="Foster-Nyarko E."/>
            <person name="Jarju S."/>
            <person name="Secka A."/>
            <person name="Antonio M."/>
            <person name="Oren A."/>
            <person name="Chaudhuri R.R."/>
            <person name="La Ragione R."/>
            <person name="Hildebrand F."/>
            <person name="Pallen M.J."/>
        </authorList>
    </citation>
    <scope>NUCLEOTIDE SEQUENCE</scope>
    <source>
        <strain evidence="12">CHK184-25365</strain>
    </source>
</reference>
<comment type="caution">
    <text evidence="12">The sequence shown here is derived from an EMBL/GenBank/DDBJ whole genome shotgun (WGS) entry which is preliminary data.</text>
</comment>
<evidence type="ECO:0000256" key="6">
    <source>
        <dbReference type="ARBA" id="ARBA00023235"/>
    </source>
</evidence>
<comment type="pathway">
    <text evidence="2 8">Carbohydrate metabolism; hexose metabolism.</text>
</comment>
<dbReference type="EMBL" id="DVGY01000101">
    <property type="protein sequence ID" value="HIR41085.1"/>
    <property type="molecule type" value="Genomic_DNA"/>
</dbReference>
<dbReference type="CDD" id="cd09019">
    <property type="entry name" value="galactose_mutarotase_like"/>
    <property type="match status" value="1"/>
</dbReference>
<comment type="similarity">
    <text evidence="3 8">Belongs to the aldose epimerase family.</text>
</comment>